<dbReference type="PANTHER" id="PTHR43792">
    <property type="entry name" value="GNAT FAMILY, PUTATIVE (AFU_ORTHOLOGUE AFUA_3G00765)-RELATED-RELATED"/>
    <property type="match status" value="1"/>
</dbReference>
<dbReference type="RefSeq" id="WP_117313982.1">
    <property type="nucleotide sequence ID" value="NZ_JBHRUJ010000011.1"/>
</dbReference>
<feature type="domain" description="N-acetyltransferase" evidence="1">
    <location>
        <begin position="13"/>
        <end position="169"/>
    </location>
</feature>
<keyword evidence="2" id="KW-0012">Acyltransferase</keyword>
<evidence type="ECO:0000259" key="1">
    <source>
        <dbReference type="PROSITE" id="PS51186"/>
    </source>
</evidence>
<keyword evidence="3" id="KW-1185">Reference proteome</keyword>
<dbReference type="SUPFAM" id="SSF55729">
    <property type="entry name" value="Acyl-CoA N-acyltransferases (Nat)"/>
    <property type="match status" value="1"/>
</dbReference>
<dbReference type="Pfam" id="PF13302">
    <property type="entry name" value="Acetyltransf_3"/>
    <property type="match status" value="1"/>
</dbReference>
<evidence type="ECO:0000313" key="2">
    <source>
        <dbReference type="EMBL" id="MFC3210806.1"/>
    </source>
</evidence>
<comment type="caution">
    <text evidence="2">The sequence shown here is derived from an EMBL/GenBank/DDBJ whole genome shotgun (WGS) entry which is preliminary data.</text>
</comment>
<dbReference type="PANTHER" id="PTHR43792:SF1">
    <property type="entry name" value="N-ACETYLTRANSFERASE DOMAIN-CONTAINING PROTEIN"/>
    <property type="match status" value="1"/>
</dbReference>
<dbReference type="EC" id="2.3.-.-" evidence="2"/>
<reference evidence="3" key="1">
    <citation type="journal article" date="2019" name="Int. J. Syst. Evol. Microbiol.">
        <title>The Global Catalogue of Microorganisms (GCM) 10K type strain sequencing project: providing services to taxonomists for standard genome sequencing and annotation.</title>
        <authorList>
            <consortium name="The Broad Institute Genomics Platform"/>
            <consortium name="The Broad Institute Genome Sequencing Center for Infectious Disease"/>
            <person name="Wu L."/>
            <person name="Ma J."/>
        </authorList>
    </citation>
    <scope>NUCLEOTIDE SEQUENCE [LARGE SCALE GENOMIC DNA]</scope>
    <source>
        <strain evidence="3">CCM 320</strain>
    </source>
</reference>
<dbReference type="InterPro" id="IPR000182">
    <property type="entry name" value="GNAT_dom"/>
</dbReference>
<name>A0ABV7KN23_PLAOK</name>
<evidence type="ECO:0000313" key="3">
    <source>
        <dbReference type="Proteomes" id="UP001595625"/>
    </source>
</evidence>
<organism evidence="2 3">
    <name type="scientific">Planomicrobium okeanokoites</name>
    <name type="common">Planococcus okeanokoites</name>
    <name type="synonym">Flavobacterium okeanokoites</name>
    <dbReference type="NCBI Taxonomy" id="244"/>
    <lineage>
        <taxon>Bacteria</taxon>
        <taxon>Bacillati</taxon>
        <taxon>Bacillota</taxon>
        <taxon>Bacilli</taxon>
        <taxon>Bacillales</taxon>
        <taxon>Caryophanaceae</taxon>
        <taxon>Planomicrobium</taxon>
    </lineage>
</organism>
<gene>
    <name evidence="2" type="ORF">ACFOEJ_06975</name>
</gene>
<protein>
    <submittedName>
        <fullName evidence="2">GNAT family N-acetyltransferase</fullName>
        <ecNumber evidence="2">2.3.-.-</ecNumber>
    </submittedName>
</protein>
<accession>A0ABV7KN23</accession>
<dbReference type="Proteomes" id="UP001595625">
    <property type="component" value="Unassembled WGS sequence"/>
</dbReference>
<dbReference type="InterPro" id="IPR016181">
    <property type="entry name" value="Acyl_CoA_acyltransferase"/>
</dbReference>
<sequence>MNNPQPIFQSQRCCARPFAADDLDDFITYRNNEEWMKYQYFKGLSREEYEEILLKEQSVESGAQFAIIRKADQTLLGDVYIKKEDYTFWIGYTISPAFKRQGYAYEITRALIQWIQRQGDYKIMAGAAPENIASIQLLEKLGFAQVDEENGESIFLLHHRSSGTTETKE</sequence>
<dbReference type="GO" id="GO:0016746">
    <property type="term" value="F:acyltransferase activity"/>
    <property type="evidence" value="ECO:0007669"/>
    <property type="project" value="UniProtKB-KW"/>
</dbReference>
<keyword evidence="2" id="KW-0808">Transferase</keyword>
<dbReference type="InterPro" id="IPR051531">
    <property type="entry name" value="N-acetyltransferase"/>
</dbReference>
<dbReference type="EMBL" id="JBHRUJ010000011">
    <property type="protein sequence ID" value="MFC3210806.1"/>
    <property type="molecule type" value="Genomic_DNA"/>
</dbReference>
<dbReference type="PROSITE" id="PS51186">
    <property type="entry name" value="GNAT"/>
    <property type="match status" value="1"/>
</dbReference>
<proteinExistence type="predicted"/>
<dbReference type="Gene3D" id="3.40.630.30">
    <property type="match status" value="1"/>
</dbReference>